<gene>
    <name evidence="2" type="ORF">F511_05024</name>
</gene>
<sequence>MNSNYGDSSDKYGTSSGKKGSVLPKEREHVSTMMGKTIAEVGSKAAKLTFNAFKNQIKNGKK</sequence>
<dbReference type="OrthoDB" id="923744at2759"/>
<feature type="compositionally biased region" description="Polar residues" evidence="1">
    <location>
        <begin position="1"/>
        <end position="18"/>
    </location>
</feature>
<evidence type="ECO:0000256" key="1">
    <source>
        <dbReference type="SAM" id="MobiDB-lite"/>
    </source>
</evidence>
<evidence type="ECO:0000313" key="3">
    <source>
        <dbReference type="Proteomes" id="UP000250235"/>
    </source>
</evidence>
<dbReference type="Proteomes" id="UP000250235">
    <property type="component" value="Unassembled WGS sequence"/>
</dbReference>
<reference evidence="2 3" key="1">
    <citation type="journal article" date="2015" name="Proc. Natl. Acad. Sci. U.S.A.">
        <title>The resurrection genome of Boea hygrometrica: A blueprint for survival of dehydration.</title>
        <authorList>
            <person name="Xiao L."/>
            <person name="Yang G."/>
            <person name="Zhang L."/>
            <person name="Yang X."/>
            <person name="Zhao S."/>
            <person name="Ji Z."/>
            <person name="Zhou Q."/>
            <person name="Hu M."/>
            <person name="Wang Y."/>
            <person name="Chen M."/>
            <person name="Xu Y."/>
            <person name="Jin H."/>
            <person name="Xiao X."/>
            <person name="Hu G."/>
            <person name="Bao F."/>
            <person name="Hu Y."/>
            <person name="Wan P."/>
            <person name="Li L."/>
            <person name="Deng X."/>
            <person name="Kuang T."/>
            <person name="Xiang C."/>
            <person name="Zhu J.K."/>
            <person name="Oliver M.J."/>
            <person name="He Y."/>
        </authorList>
    </citation>
    <scope>NUCLEOTIDE SEQUENCE [LARGE SCALE GENOMIC DNA]</scope>
    <source>
        <strain evidence="3">cv. XS01</strain>
    </source>
</reference>
<proteinExistence type="predicted"/>
<feature type="region of interest" description="Disordered" evidence="1">
    <location>
        <begin position="1"/>
        <end position="28"/>
    </location>
</feature>
<dbReference type="EMBL" id="KV013947">
    <property type="protein sequence ID" value="KZV23185.1"/>
    <property type="molecule type" value="Genomic_DNA"/>
</dbReference>
<dbReference type="AlphaFoldDB" id="A0A2Z7AN25"/>
<protein>
    <submittedName>
        <fullName evidence="2">Uncharacterized protein</fullName>
    </submittedName>
</protein>
<name>A0A2Z7AN25_9LAMI</name>
<accession>A0A2Z7AN25</accession>
<keyword evidence="3" id="KW-1185">Reference proteome</keyword>
<evidence type="ECO:0000313" key="2">
    <source>
        <dbReference type="EMBL" id="KZV23185.1"/>
    </source>
</evidence>
<organism evidence="2 3">
    <name type="scientific">Dorcoceras hygrometricum</name>
    <dbReference type="NCBI Taxonomy" id="472368"/>
    <lineage>
        <taxon>Eukaryota</taxon>
        <taxon>Viridiplantae</taxon>
        <taxon>Streptophyta</taxon>
        <taxon>Embryophyta</taxon>
        <taxon>Tracheophyta</taxon>
        <taxon>Spermatophyta</taxon>
        <taxon>Magnoliopsida</taxon>
        <taxon>eudicotyledons</taxon>
        <taxon>Gunneridae</taxon>
        <taxon>Pentapetalae</taxon>
        <taxon>asterids</taxon>
        <taxon>lamiids</taxon>
        <taxon>Lamiales</taxon>
        <taxon>Gesneriaceae</taxon>
        <taxon>Didymocarpoideae</taxon>
        <taxon>Trichosporeae</taxon>
        <taxon>Loxocarpinae</taxon>
        <taxon>Dorcoceras</taxon>
    </lineage>
</organism>